<keyword evidence="4" id="KW-0479">Metal-binding</keyword>
<feature type="region of interest" description="Disordered" evidence="15">
    <location>
        <begin position="399"/>
        <end position="436"/>
    </location>
</feature>
<evidence type="ECO:0000256" key="2">
    <source>
        <dbReference type="ARBA" id="ARBA00005413"/>
    </source>
</evidence>
<dbReference type="PROSITE" id="PS00031">
    <property type="entry name" value="NUCLEAR_REC_DBD_1"/>
    <property type="match status" value="1"/>
</dbReference>
<feature type="compositionally biased region" description="Polar residues" evidence="15">
    <location>
        <begin position="220"/>
        <end position="232"/>
    </location>
</feature>
<keyword evidence="6" id="KW-0862">Zinc</keyword>
<dbReference type="InterPro" id="IPR001628">
    <property type="entry name" value="Znf_hrmn_rcpt"/>
</dbReference>
<dbReference type="PRINTS" id="PR00398">
    <property type="entry name" value="STRDHORMONER"/>
</dbReference>
<evidence type="ECO:0000256" key="15">
    <source>
        <dbReference type="SAM" id="MobiDB-lite"/>
    </source>
</evidence>
<dbReference type="SMART" id="SM00399">
    <property type="entry name" value="ZnF_C4"/>
    <property type="match status" value="1"/>
</dbReference>
<name>A0A2M4BGQ5_9DIPT</name>
<dbReference type="InterPro" id="IPR024178">
    <property type="entry name" value="Est_rcpt/est-rel_rcp"/>
</dbReference>
<keyword evidence="5" id="KW-0863">Zinc-finger</keyword>
<evidence type="ECO:0000256" key="8">
    <source>
        <dbReference type="ARBA" id="ARBA00023015"/>
    </source>
</evidence>
<dbReference type="SMART" id="SM00430">
    <property type="entry name" value="HOLI"/>
    <property type="match status" value="1"/>
</dbReference>
<dbReference type="InterPro" id="IPR035500">
    <property type="entry name" value="NHR-like_dom_sf"/>
</dbReference>
<dbReference type="CDD" id="cd07170">
    <property type="entry name" value="NR_DBD_ERR"/>
    <property type="match status" value="1"/>
</dbReference>
<dbReference type="PIRSF" id="PIRSF002527">
    <property type="entry name" value="ER-like_NR"/>
    <property type="match status" value="1"/>
</dbReference>
<evidence type="ECO:0000256" key="13">
    <source>
        <dbReference type="ARBA" id="ARBA00023242"/>
    </source>
</evidence>
<comment type="similarity">
    <text evidence="2 14">Belongs to the nuclear hormone receptor family. NR3 subfamily.</text>
</comment>
<dbReference type="SUPFAM" id="SSF57716">
    <property type="entry name" value="Glucocorticoid receptor-like (DNA-binding domain)"/>
    <property type="match status" value="1"/>
</dbReference>
<evidence type="ECO:0000256" key="14">
    <source>
        <dbReference type="PIRNR" id="PIRNR002527"/>
    </source>
</evidence>
<dbReference type="GO" id="GO:0005496">
    <property type="term" value="F:steroid binding"/>
    <property type="evidence" value="ECO:0007669"/>
    <property type="project" value="UniProtKB-KW"/>
</dbReference>
<dbReference type="Gene3D" id="3.30.50.10">
    <property type="entry name" value="Erythroid Transcription Factor GATA-1, subunit A"/>
    <property type="match status" value="1"/>
</dbReference>
<keyword evidence="8 14" id="KW-0805">Transcription regulation</keyword>
<dbReference type="InterPro" id="IPR027289">
    <property type="entry name" value="Oest-rel_rcp"/>
</dbReference>
<evidence type="ECO:0000256" key="11">
    <source>
        <dbReference type="ARBA" id="ARBA00023163"/>
    </source>
</evidence>
<comment type="subcellular location">
    <subcellularLocation>
        <location evidence="1 14">Nucleus</location>
    </subcellularLocation>
</comment>
<dbReference type="Pfam" id="PF00104">
    <property type="entry name" value="Hormone_recep"/>
    <property type="match status" value="1"/>
</dbReference>
<dbReference type="InterPro" id="IPR013088">
    <property type="entry name" value="Znf_NHR/GATA"/>
</dbReference>
<dbReference type="InterPro" id="IPR001723">
    <property type="entry name" value="Nuclear_hrmn_rcpt"/>
</dbReference>
<dbReference type="SUPFAM" id="SSF48508">
    <property type="entry name" value="Nuclear receptor ligand-binding domain"/>
    <property type="match status" value="1"/>
</dbReference>
<feature type="domain" description="NR LBD" evidence="17">
    <location>
        <begin position="420"/>
        <end position="650"/>
    </location>
</feature>
<keyword evidence="10" id="KW-0238">DNA-binding</keyword>
<dbReference type="PIRSF" id="PIRSF500939">
    <property type="entry name" value="ERR1-2-3"/>
    <property type="match status" value="1"/>
</dbReference>
<evidence type="ECO:0000256" key="3">
    <source>
        <dbReference type="ARBA" id="ARBA00022665"/>
    </source>
</evidence>
<dbReference type="PRINTS" id="PR00047">
    <property type="entry name" value="STROIDFINGER"/>
</dbReference>
<evidence type="ECO:0000256" key="9">
    <source>
        <dbReference type="ARBA" id="ARBA00023121"/>
    </source>
</evidence>
<evidence type="ECO:0000256" key="10">
    <source>
        <dbReference type="ARBA" id="ARBA00023125"/>
    </source>
</evidence>
<dbReference type="AlphaFoldDB" id="A0A2M4BGQ5"/>
<evidence type="ECO:0000256" key="5">
    <source>
        <dbReference type="ARBA" id="ARBA00022771"/>
    </source>
</evidence>
<keyword evidence="7" id="KW-0007">Acetylation</keyword>
<dbReference type="GO" id="GO:0003707">
    <property type="term" value="F:nuclear steroid receptor activity"/>
    <property type="evidence" value="ECO:0007669"/>
    <property type="project" value="InterPro"/>
</dbReference>
<reference evidence="18" key="1">
    <citation type="submission" date="2018-01" db="EMBL/GenBank/DDBJ databases">
        <title>An insight into the sialome of Amazonian anophelines.</title>
        <authorList>
            <person name="Ribeiro J.M."/>
            <person name="Scarpassa V."/>
            <person name="Calvo E."/>
        </authorList>
    </citation>
    <scope>NUCLEOTIDE SEQUENCE</scope>
    <source>
        <tissue evidence="18">Salivary glands</tissue>
    </source>
</reference>
<dbReference type="InterPro" id="IPR050200">
    <property type="entry name" value="Nuclear_hormone_rcpt_NR3"/>
</dbReference>
<keyword evidence="13 14" id="KW-0539">Nucleus</keyword>
<dbReference type="GO" id="GO:0043565">
    <property type="term" value="F:sequence-specific DNA binding"/>
    <property type="evidence" value="ECO:0007669"/>
    <property type="project" value="InterPro"/>
</dbReference>
<evidence type="ECO:0000313" key="18">
    <source>
        <dbReference type="EMBL" id="MBW52204.1"/>
    </source>
</evidence>
<evidence type="ECO:0000256" key="12">
    <source>
        <dbReference type="ARBA" id="ARBA00023170"/>
    </source>
</evidence>
<dbReference type="PANTHER" id="PTHR48092">
    <property type="entry name" value="KNIRPS-RELATED PROTEIN-RELATED"/>
    <property type="match status" value="1"/>
</dbReference>
<feature type="domain" description="Nuclear receptor" evidence="16">
    <location>
        <begin position="258"/>
        <end position="333"/>
    </location>
</feature>
<accession>A0A2M4BGQ5</accession>
<evidence type="ECO:0000256" key="4">
    <source>
        <dbReference type="ARBA" id="ARBA00022723"/>
    </source>
</evidence>
<keyword evidence="12 14" id="KW-0675">Receptor</keyword>
<dbReference type="GO" id="GO:0005634">
    <property type="term" value="C:nucleus"/>
    <property type="evidence" value="ECO:0007669"/>
    <property type="project" value="UniProtKB-SubCell"/>
</dbReference>
<evidence type="ECO:0000259" key="16">
    <source>
        <dbReference type="PROSITE" id="PS51030"/>
    </source>
</evidence>
<keyword evidence="9" id="KW-0446">Lipid-binding</keyword>
<dbReference type="Pfam" id="PF00105">
    <property type="entry name" value="zf-C4"/>
    <property type="match status" value="1"/>
</dbReference>
<dbReference type="Gene3D" id="1.10.565.10">
    <property type="entry name" value="Retinoid X Receptor"/>
    <property type="match status" value="1"/>
</dbReference>
<evidence type="ECO:0000256" key="1">
    <source>
        <dbReference type="ARBA" id="ARBA00004123"/>
    </source>
</evidence>
<keyword evidence="11 14" id="KW-0804">Transcription</keyword>
<protein>
    <submittedName>
        <fullName evidence="18">Putative estrogen-related receptor err</fullName>
    </submittedName>
</protein>
<dbReference type="GO" id="GO:0008270">
    <property type="term" value="F:zinc ion binding"/>
    <property type="evidence" value="ECO:0007669"/>
    <property type="project" value="UniProtKB-KW"/>
</dbReference>
<sequence length="652" mass="71383">MMWWWLVGACFVCCFVWCAGRWRGVVRWFVVLGVDDDGGRGGGEIFFFLCSRWLLSHSSPSPFCDKTIVHTIVVRLSCWLLSSFAPRGHPAAGVPFMNDFGCYGGAPVLPQATGIELTALQTTDVRRSADTVAHDTMDSWMQEVVSMMAGDGTPARIKQELIEASCCSPSPSSVGSLTQTSLLYGNSPTSKMDFKCSSNNNDSHLTELHGGSHGAGGNGKPQSPGSPDRQFCSSTTSAIGDFGSDGTNHDAIKEEIPRRLCLVCGDVASGFHYGVASCEACKAFFKRTIQGNIEYTCPASNDCEINKRRRKACQACRFRKCLLMGMLKEGVRLDRVRGGRQKYRRNPCANPYQLQLIQSNAQYTPQSLEDIKILEVLSSFEPDPLSIGHGAELMNVGETDGATTTVGGSGAGQPSSSSMSSSSSSSSSSSASSSSSVGAAADSAVDRMAMGADAQEILSVLSDIYDKELVGVIGWAKQIPGFTDLPLNDQMRLLQVSWAELLTLMLAYRSIPFDGRLYFATDFWLDERSAKECGALDLYNHLAQITQRLEKISATKEEYYLLKALSLSNCDIRLDNYSALKKIRDSILYALNDCVLLLRQHQAVSHQQQLLLLLPSLRQADHIIRKFWTNVHIEGNVTMNKLFVEMLESVSR</sequence>
<dbReference type="FunFam" id="3.30.50.10:FF:000139">
    <property type="entry name" value="Estrogen receptor beta a variant b"/>
    <property type="match status" value="1"/>
</dbReference>
<proteinExistence type="inferred from homology"/>
<keyword evidence="3" id="KW-0754">Steroid-binding</keyword>
<evidence type="ECO:0000256" key="7">
    <source>
        <dbReference type="ARBA" id="ARBA00022990"/>
    </source>
</evidence>
<evidence type="ECO:0000259" key="17">
    <source>
        <dbReference type="PROSITE" id="PS51843"/>
    </source>
</evidence>
<evidence type="ECO:0000256" key="6">
    <source>
        <dbReference type="ARBA" id="ARBA00022833"/>
    </source>
</evidence>
<dbReference type="InterPro" id="IPR000536">
    <property type="entry name" value="Nucl_hrmn_rcpt_lig-bd"/>
</dbReference>
<dbReference type="PROSITE" id="PS51030">
    <property type="entry name" value="NUCLEAR_REC_DBD_2"/>
    <property type="match status" value="1"/>
</dbReference>
<dbReference type="PROSITE" id="PS51843">
    <property type="entry name" value="NR_LBD"/>
    <property type="match status" value="1"/>
</dbReference>
<feature type="region of interest" description="Disordered" evidence="15">
    <location>
        <begin position="205"/>
        <end position="232"/>
    </location>
</feature>
<dbReference type="EMBL" id="GGFJ01003063">
    <property type="protein sequence ID" value="MBW52204.1"/>
    <property type="molecule type" value="Transcribed_RNA"/>
</dbReference>
<organism evidence="18">
    <name type="scientific">Anopheles marajoara</name>
    <dbReference type="NCBI Taxonomy" id="58244"/>
    <lineage>
        <taxon>Eukaryota</taxon>
        <taxon>Metazoa</taxon>
        <taxon>Ecdysozoa</taxon>
        <taxon>Arthropoda</taxon>
        <taxon>Hexapoda</taxon>
        <taxon>Insecta</taxon>
        <taxon>Pterygota</taxon>
        <taxon>Neoptera</taxon>
        <taxon>Endopterygota</taxon>
        <taxon>Diptera</taxon>
        <taxon>Nematocera</taxon>
        <taxon>Culicoidea</taxon>
        <taxon>Culicidae</taxon>
        <taxon>Anophelinae</taxon>
        <taxon>Anopheles</taxon>
    </lineage>
</organism>